<dbReference type="PIRSF" id="PIRSF005962">
    <property type="entry name" value="Pept_M20D_amidohydro"/>
    <property type="match status" value="1"/>
</dbReference>
<dbReference type="NCBIfam" id="TIGR01891">
    <property type="entry name" value="amidohydrolases"/>
    <property type="match status" value="1"/>
</dbReference>
<comment type="caution">
    <text evidence="2">The sequence shown here is derived from an EMBL/GenBank/DDBJ whole genome shotgun (WGS) entry which is preliminary data.</text>
</comment>
<sequence length="400" mass="43895">MKTENWDVTKRSQFIKAQLMDWRRHLHRYPELSFQEKKTSDFIQSVLEAEDIFNIQTGIAGYGIVATLSSGSGPVIGVRADMDALPIQEQTGVEYQSEHEGIMHACGHDAHITMLLGAAKLLAEDYREGRINGTIKFIFQPAEESADANGLTGAPYLLRSGMINDLDAVIALHVCPWRNTGELQINKGPSMANIDNFSLEILGTGGHGGYPYQGTDPIWMSSYVLQGIYSLISRKINPLDVGTISVGEIHGGHTANVIPEKIVIKGTLRSYTDDVRQQLIDELQSIAKITESLGGAYQLEIEHGEPALDNDEEITELIKQTAQTVYPNMPIYEEPFGMGGEDFGHITKQIPGAMFFLGCAFNGDTTGSLHTSNFQINEDALPIGVALLSECTHKLLTSKK</sequence>
<keyword evidence="3" id="KW-1185">Reference proteome</keyword>
<dbReference type="InterPro" id="IPR002933">
    <property type="entry name" value="Peptidase_M20"/>
</dbReference>
<protein>
    <submittedName>
        <fullName evidence="2">Amidohydrolase</fullName>
    </submittedName>
</protein>
<name>A0ABS2N393_9BACI</name>
<evidence type="ECO:0000313" key="2">
    <source>
        <dbReference type="EMBL" id="MBM7572592.1"/>
    </source>
</evidence>
<accession>A0ABS2N393</accession>
<feature type="domain" description="Peptidase M20 dimerisation" evidence="1">
    <location>
        <begin position="193"/>
        <end position="288"/>
    </location>
</feature>
<dbReference type="Pfam" id="PF01546">
    <property type="entry name" value="Peptidase_M20"/>
    <property type="match status" value="1"/>
</dbReference>
<dbReference type="InterPro" id="IPR036264">
    <property type="entry name" value="Bact_exopeptidase_dim_dom"/>
</dbReference>
<dbReference type="PANTHER" id="PTHR11014">
    <property type="entry name" value="PEPTIDASE M20 FAMILY MEMBER"/>
    <property type="match status" value="1"/>
</dbReference>
<dbReference type="SUPFAM" id="SSF55031">
    <property type="entry name" value="Bacterial exopeptidase dimerisation domain"/>
    <property type="match status" value="1"/>
</dbReference>
<dbReference type="PANTHER" id="PTHR11014:SF63">
    <property type="entry name" value="METALLOPEPTIDASE, PUTATIVE (AFU_ORTHOLOGUE AFUA_6G09600)-RELATED"/>
    <property type="match status" value="1"/>
</dbReference>
<dbReference type="Pfam" id="PF07687">
    <property type="entry name" value="M20_dimer"/>
    <property type="match status" value="1"/>
</dbReference>
<proteinExistence type="predicted"/>
<evidence type="ECO:0000259" key="1">
    <source>
        <dbReference type="Pfam" id="PF07687"/>
    </source>
</evidence>
<evidence type="ECO:0000313" key="3">
    <source>
        <dbReference type="Proteomes" id="UP001296943"/>
    </source>
</evidence>
<reference evidence="2 3" key="1">
    <citation type="submission" date="2021-01" db="EMBL/GenBank/DDBJ databases">
        <title>Genomic Encyclopedia of Type Strains, Phase IV (KMG-IV): sequencing the most valuable type-strain genomes for metagenomic binning, comparative biology and taxonomic classification.</title>
        <authorList>
            <person name="Goeker M."/>
        </authorList>
    </citation>
    <scope>NUCLEOTIDE SEQUENCE [LARGE SCALE GENOMIC DNA]</scope>
    <source>
        <strain evidence="2 3">DSM 23711</strain>
    </source>
</reference>
<gene>
    <name evidence="2" type="ORF">JOC48_003123</name>
</gene>
<dbReference type="SUPFAM" id="SSF53187">
    <property type="entry name" value="Zn-dependent exopeptidases"/>
    <property type="match status" value="1"/>
</dbReference>
<dbReference type="InterPro" id="IPR017439">
    <property type="entry name" value="Amidohydrolase"/>
</dbReference>
<dbReference type="EMBL" id="JAFBDR010000019">
    <property type="protein sequence ID" value="MBM7572592.1"/>
    <property type="molecule type" value="Genomic_DNA"/>
</dbReference>
<dbReference type="InterPro" id="IPR011650">
    <property type="entry name" value="Peptidase_M20_dimer"/>
</dbReference>
<dbReference type="RefSeq" id="WP_239584408.1">
    <property type="nucleotide sequence ID" value="NZ_JAFBDR010000019.1"/>
</dbReference>
<dbReference type="Gene3D" id="3.30.70.360">
    <property type="match status" value="1"/>
</dbReference>
<dbReference type="Proteomes" id="UP001296943">
    <property type="component" value="Unassembled WGS sequence"/>
</dbReference>
<dbReference type="Gene3D" id="3.40.630.10">
    <property type="entry name" value="Zn peptidases"/>
    <property type="match status" value="1"/>
</dbReference>
<organism evidence="2 3">
    <name type="scientific">Aquibacillus albus</name>
    <dbReference type="NCBI Taxonomy" id="1168171"/>
    <lineage>
        <taxon>Bacteria</taxon>
        <taxon>Bacillati</taxon>
        <taxon>Bacillota</taxon>
        <taxon>Bacilli</taxon>
        <taxon>Bacillales</taxon>
        <taxon>Bacillaceae</taxon>
        <taxon>Aquibacillus</taxon>
    </lineage>
</organism>